<evidence type="ECO:0000256" key="6">
    <source>
        <dbReference type="ARBA" id="ARBA00023146"/>
    </source>
</evidence>
<evidence type="ECO:0000313" key="13">
    <source>
        <dbReference type="Proteomes" id="UP001153714"/>
    </source>
</evidence>
<dbReference type="GO" id="GO:0005524">
    <property type="term" value="F:ATP binding"/>
    <property type="evidence" value="ECO:0007669"/>
    <property type="project" value="UniProtKB-KW"/>
</dbReference>
<dbReference type="Gene3D" id="1.10.730.10">
    <property type="entry name" value="Isoleucyl-tRNA Synthetase, Domain 1"/>
    <property type="match status" value="1"/>
</dbReference>
<evidence type="ECO:0000256" key="10">
    <source>
        <dbReference type="RuleBase" id="RU363039"/>
    </source>
</evidence>
<keyword evidence="3 10" id="KW-0547">Nucleotide-binding</keyword>
<dbReference type="GO" id="GO:0006431">
    <property type="term" value="P:methionyl-tRNA aminoacylation"/>
    <property type="evidence" value="ECO:0007669"/>
    <property type="project" value="InterPro"/>
</dbReference>
<dbReference type="InterPro" id="IPR023457">
    <property type="entry name" value="Met-tRNA_synth_2"/>
</dbReference>
<dbReference type="AlphaFoldDB" id="A0A9P0CB53"/>
<dbReference type="FunFam" id="2.170.220.10:FF:000001">
    <property type="entry name" value="methionine--tRNA ligase, mitochondrial"/>
    <property type="match status" value="1"/>
</dbReference>
<evidence type="ECO:0000256" key="4">
    <source>
        <dbReference type="ARBA" id="ARBA00022840"/>
    </source>
</evidence>
<keyword evidence="2 10" id="KW-0436">Ligase</keyword>
<feature type="domain" description="Methionyl/Leucyl tRNA synthetase" evidence="11">
    <location>
        <begin position="18"/>
        <end position="383"/>
    </location>
</feature>
<keyword evidence="4 10" id="KW-0067">ATP-binding</keyword>
<dbReference type="Pfam" id="PF09334">
    <property type="entry name" value="tRNA-synt_1g"/>
    <property type="match status" value="1"/>
</dbReference>
<dbReference type="SUPFAM" id="SSF52374">
    <property type="entry name" value="Nucleotidylyl transferase"/>
    <property type="match status" value="1"/>
</dbReference>
<evidence type="ECO:0000256" key="5">
    <source>
        <dbReference type="ARBA" id="ARBA00022917"/>
    </source>
</evidence>
<evidence type="ECO:0000256" key="7">
    <source>
        <dbReference type="ARBA" id="ARBA00026124"/>
    </source>
</evidence>
<dbReference type="EMBL" id="OU893338">
    <property type="protein sequence ID" value="CAH0763260.1"/>
    <property type="molecule type" value="Genomic_DNA"/>
</dbReference>
<dbReference type="NCBIfam" id="TIGR00398">
    <property type="entry name" value="metG"/>
    <property type="match status" value="1"/>
</dbReference>
<sequence>MRLNIPLLSSVVQRRPFYITTPIFYVNAAPHIGHLYSAVVADAIQRFEKLTNPDCNIIFSTGTDEHGTKIQQAAAKNNLPLPDYCTNLSQEYRDLFKDFNVDFTDFIRTTDEKHKIAVQHFWKKLMKKDYIYKANYSGWYSVNDESFVPETHTKDEIIDGEKVRVSVESGHRVDWTEETNYMFRLSAFKTHLLEWLKTDGVITPQKYQKQLQEWLQNEVYIPDISVSRPSSRVHWAIPVPGDPDQSVYVWLDALVNYLTAIGYPDEDAMIARGRPWPADVHVIGKDILKFHGIYWPAFLMAASWPPPRRLVCHAHWTVAAAKMSKSRGNVVRPRHVRLAPPALRYLLLREATMAADANYSETKLINVSNSELADTLGNLASRCCGAALNPRGEFPPLHARELALCGRDDVTARLRDSVERLPGEAPSL</sequence>
<name>A0A9P0CB53_9NEOP</name>
<dbReference type="PANTHER" id="PTHR43326">
    <property type="entry name" value="METHIONYL-TRNA SYNTHETASE"/>
    <property type="match status" value="1"/>
</dbReference>
<evidence type="ECO:0000256" key="1">
    <source>
        <dbReference type="ARBA" id="ARBA00012838"/>
    </source>
</evidence>
<dbReference type="PRINTS" id="PR01041">
    <property type="entry name" value="TRNASYNTHMET"/>
</dbReference>
<reference evidence="12" key="2">
    <citation type="submission" date="2022-10" db="EMBL/GenBank/DDBJ databases">
        <authorList>
            <consortium name="ENA_rothamsted_submissions"/>
            <consortium name="culmorum"/>
            <person name="King R."/>
        </authorList>
    </citation>
    <scope>NUCLEOTIDE SEQUENCE</scope>
</reference>
<proteinExistence type="inferred from homology"/>
<dbReference type="InterPro" id="IPR015413">
    <property type="entry name" value="Methionyl/Leucyl_tRNA_Synth"/>
</dbReference>
<evidence type="ECO:0000313" key="12">
    <source>
        <dbReference type="EMBL" id="CAH0763260.1"/>
    </source>
</evidence>
<organism evidence="12 13">
    <name type="scientific">Diatraea saccharalis</name>
    <name type="common">sugarcane borer</name>
    <dbReference type="NCBI Taxonomy" id="40085"/>
    <lineage>
        <taxon>Eukaryota</taxon>
        <taxon>Metazoa</taxon>
        <taxon>Ecdysozoa</taxon>
        <taxon>Arthropoda</taxon>
        <taxon>Hexapoda</taxon>
        <taxon>Insecta</taxon>
        <taxon>Pterygota</taxon>
        <taxon>Neoptera</taxon>
        <taxon>Endopterygota</taxon>
        <taxon>Lepidoptera</taxon>
        <taxon>Glossata</taxon>
        <taxon>Ditrysia</taxon>
        <taxon>Pyraloidea</taxon>
        <taxon>Crambidae</taxon>
        <taxon>Crambinae</taxon>
        <taxon>Diatraea</taxon>
    </lineage>
</organism>
<dbReference type="InterPro" id="IPR014729">
    <property type="entry name" value="Rossmann-like_a/b/a_fold"/>
</dbReference>
<evidence type="ECO:0000256" key="9">
    <source>
        <dbReference type="ARBA" id="ARBA00047364"/>
    </source>
</evidence>
<evidence type="ECO:0000259" key="11">
    <source>
        <dbReference type="Pfam" id="PF09334"/>
    </source>
</evidence>
<dbReference type="Gene3D" id="2.170.220.10">
    <property type="match status" value="1"/>
</dbReference>
<evidence type="ECO:0000256" key="8">
    <source>
        <dbReference type="ARBA" id="ARBA00030331"/>
    </source>
</evidence>
<keyword evidence="13" id="KW-1185">Reference proteome</keyword>
<dbReference type="GO" id="GO:0005739">
    <property type="term" value="C:mitochondrion"/>
    <property type="evidence" value="ECO:0007669"/>
    <property type="project" value="UniProtKB-ARBA"/>
</dbReference>
<dbReference type="CDD" id="cd00814">
    <property type="entry name" value="MetRS_core"/>
    <property type="match status" value="1"/>
</dbReference>
<dbReference type="EC" id="6.1.1.10" evidence="1"/>
<accession>A0A9P0CB53</accession>
<keyword evidence="5 10" id="KW-0648">Protein biosynthesis</keyword>
<dbReference type="PANTHER" id="PTHR43326:SF1">
    <property type="entry name" value="METHIONINE--TRNA LIGASE, MITOCHONDRIAL"/>
    <property type="match status" value="1"/>
</dbReference>
<gene>
    <name evidence="12" type="ORF">DIATSA_LOCUS12032</name>
</gene>
<protein>
    <recommendedName>
        <fullName evidence="7">Methionine--tRNA ligase, mitochondrial</fullName>
        <ecNumber evidence="1">6.1.1.10</ecNumber>
    </recommendedName>
    <alternativeName>
        <fullName evidence="8">Mitochondrial methionyl-tRNA synthetase</fullName>
    </alternativeName>
</protein>
<dbReference type="InterPro" id="IPR033911">
    <property type="entry name" value="MetRS_core"/>
</dbReference>
<comment type="catalytic activity">
    <reaction evidence="9">
        <text>tRNA(Met) + L-methionine + ATP = L-methionyl-tRNA(Met) + AMP + diphosphate</text>
        <dbReference type="Rhea" id="RHEA:13481"/>
        <dbReference type="Rhea" id="RHEA-COMP:9667"/>
        <dbReference type="Rhea" id="RHEA-COMP:9698"/>
        <dbReference type="ChEBI" id="CHEBI:30616"/>
        <dbReference type="ChEBI" id="CHEBI:33019"/>
        <dbReference type="ChEBI" id="CHEBI:57844"/>
        <dbReference type="ChEBI" id="CHEBI:78442"/>
        <dbReference type="ChEBI" id="CHEBI:78530"/>
        <dbReference type="ChEBI" id="CHEBI:456215"/>
        <dbReference type="EC" id="6.1.1.10"/>
    </reaction>
</comment>
<dbReference type="OrthoDB" id="5844513at2759"/>
<comment type="similarity">
    <text evidence="10">Belongs to the class-I aminoacyl-tRNA synthetase family.</text>
</comment>
<evidence type="ECO:0000256" key="2">
    <source>
        <dbReference type="ARBA" id="ARBA00022598"/>
    </source>
</evidence>
<evidence type="ECO:0000256" key="3">
    <source>
        <dbReference type="ARBA" id="ARBA00022741"/>
    </source>
</evidence>
<dbReference type="InterPro" id="IPR014758">
    <property type="entry name" value="Met-tRNA_synth"/>
</dbReference>
<dbReference type="Gene3D" id="3.40.50.620">
    <property type="entry name" value="HUPs"/>
    <property type="match status" value="1"/>
</dbReference>
<keyword evidence="6 10" id="KW-0030">Aminoacyl-tRNA synthetase</keyword>
<reference evidence="12" key="1">
    <citation type="submission" date="2021-12" db="EMBL/GenBank/DDBJ databases">
        <authorList>
            <person name="King R."/>
        </authorList>
    </citation>
    <scope>NUCLEOTIDE SEQUENCE</scope>
</reference>
<dbReference type="Proteomes" id="UP001153714">
    <property type="component" value="Chromosome 7"/>
</dbReference>
<dbReference type="GO" id="GO:0004825">
    <property type="term" value="F:methionine-tRNA ligase activity"/>
    <property type="evidence" value="ECO:0007669"/>
    <property type="project" value="UniProtKB-EC"/>
</dbReference>